<organism evidence="1 2">
    <name type="scientific">Mycolicibacterium hippocampi</name>
    <dbReference type="NCBI Taxonomy" id="659824"/>
    <lineage>
        <taxon>Bacteria</taxon>
        <taxon>Bacillati</taxon>
        <taxon>Actinomycetota</taxon>
        <taxon>Actinomycetes</taxon>
        <taxon>Mycobacteriales</taxon>
        <taxon>Mycobacteriaceae</taxon>
        <taxon>Mycolicibacterium</taxon>
    </lineage>
</organism>
<dbReference type="Proteomes" id="UP000465304">
    <property type="component" value="Unassembled WGS sequence"/>
</dbReference>
<keyword evidence="2" id="KW-1185">Reference proteome</keyword>
<dbReference type="AlphaFoldDB" id="A0A7I9ZHD0"/>
<protein>
    <submittedName>
        <fullName evidence="1">Uncharacterized protein</fullName>
    </submittedName>
</protein>
<proteinExistence type="predicted"/>
<dbReference type="EMBL" id="BLLB01000002">
    <property type="protein sequence ID" value="GFH00008.1"/>
    <property type="molecule type" value="Genomic_DNA"/>
</dbReference>
<name>A0A7I9ZHD0_9MYCO</name>
<sequence>MVVSAEARRRRDETVVRLHGLGWSLRRIARDPRVRLASPSAVRNILRQAGVAGPDEAQGPGDGLVLDWYRGAYVDGDPVAAEFFTTYKARMRQLQRAWAVERFGCTFDELDVEAGTALRQEAGGQAAAELAKVARSAGE</sequence>
<reference evidence="1 2" key="1">
    <citation type="journal article" date="2019" name="Emerg. Microbes Infect.">
        <title>Comprehensive subspecies identification of 175 nontuberculous mycobacteria species based on 7547 genomic profiles.</title>
        <authorList>
            <person name="Matsumoto Y."/>
            <person name="Kinjo T."/>
            <person name="Motooka D."/>
            <person name="Nabeya D."/>
            <person name="Jung N."/>
            <person name="Uechi K."/>
            <person name="Horii T."/>
            <person name="Iida T."/>
            <person name="Fujita J."/>
            <person name="Nakamura S."/>
        </authorList>
    </citation>
    <scope>NUCLEOTIDE SEQUENCE [LARGE SCALE GENOMIC DNA]</scope>
    <source>
        <strain evidence="1 2">JCM 30996</strain>
    </source>
</reference>
<gene>
    <name evidence="1" type="ORF">MHIP_04910</name>
</gene>
<accession>A0A7I9ZHD0</accession>
<evidence type="ECO:0000313" key="2">
    <source>
        <dbReference type="Proteomes" id="UP000465304"/>
    </source>
</evidence>
<comment type="caution">
    <text evidence="1">The sequence shown here is derived from an EMBL/GenBank/DDBJ whole genome shotgun (WGS) entry which is preliminary data.</text>
</comment>
<evidence type="ECO:0000313" key="1">
    <source>
        <dbReference type="EMBL" id="GFH00008.1"/>
    </source>
</evidence>